<dbReference type="EMBL" id="CP000588">
    <property type="protein sequence ID" value="ABO97418.1"/>
    <property type="molecule type" value="Genomic_DNA"/>
</dbReference>
<sequence>MVCALRFATQGACFRENCRYAHDAAEGAAVPTQTTQPVCRDYQNGRCFRASCRFYHGSNAEQVAVQLGAGNRMFPGSINGAQGMYGAATGDLLHNKNPQLHMMNRTMNLPMNMVGNPDPAALLGADASTAALLGGNLSLEQALFLQTAMANGTAYDNNAALTAVAMANEILRRNAAGQQAPNGNYDMSSMYAQQMATVVAQQQAALAQQMAAANGQLTNGGFAPLNNGEKLSKDAGVGGAYQQAVAAASAAMNNPSAPGEQFSWTGIEYATNGVHQQNQFKPVDSIAALPDSLVDNDLFGFVNSEMSNAAAAFVPGSALGNLQ</sequence>
<organism evidence="3 4">
    <name type="scientific">Ostreococcus lucimarinus (strain CCE9901)</name>
    <dbReference type="NCBI Taxonomy" id="436017"/>
    <lineage>
        <taxon>Eukaryota</taxon>
        <taxon>Viridiplantae</taxon>
        <taxon>Chlorophyta</taxon>
        <taxon>Mamiellophyceae</taxon>
        <taxon>Mamiellales</taxon>
        <taxon>Bathycoccaceae</taxon>
        <taxon>Ostreococcus</taxon>
    </lineage>
</organism>
<evidence type="ECO:0000313" key="4">
    <source>
        <dbReference type="Proteomes" id="UP000001568"/>
    </source>
</evidence>
<name>A4S1C4_OSTLU</name>
<accession>A4S1C4</accession>
<dbReference type="Gene3D" id="3.30.1370.210">
    <property type="match status" value="1"/>
</dbReference>
<dbReference type="KEGG" id="olu:OSTLU_16436"/>
<dbReference type="GO" id="GO:0008270">
    <property type="term" value="F:zinc ion binding"/>
    <property type="evidence" value="ECO:0007669"/>
    <property type="project" value="UniProtKB-KW"/>
</dbReference>
<keyword evidence="1" id="KW-0863">Zinc-finger</keyword>
<feature type="zinc finger region" description="C3H1-type" evidence="1">
    <location>
        <begin position="33"/>
        <end position="59"/>
    </location>
</feature>
<feature type="domain" description="C3H1-type" evidence="2">
    <location>
        <begin position="1"/>
        <end position="25"/>
    </location>
</feature>
<dbReference type="RefSeq" id="XP_001419125.1">
    <property type="nucleotide sequence ID" value="XM_001419088.1"/>
</dbReference>
<keyword evidence="1" id="KW-0479">Metal-binding</keyword>
<keyword evidence="1" id="KW-0862">Zinc</keyword>
<dbReference type="SMART" id="SM00356">
    <property type="entry name" value="ZnF_C3H1"/>
    <property type="match status" value="2"/>
</dbReference>
<dbReference type="InterPro" id="IPR000571">
    <property type="entry name" value="Znf_CCCH"/>
</dbReference>
<dbReference type="PROSITE" id="PS50103">
    <property type="entry name" value="ZF_C3H1"/>
    <property type="match status" value="2"/>
</dbReference>
<dbReference type="OrthoDB" id="411372at2759"/>
<dbReference type="GeneID" id="5003290"/>
<protein>
    <recommendedName>
        <fullName evidence="2">C3H1-type domain-containing protein</fullName>
    </recommendedName>
</protein>
<dbReference type="Proteomes" id="UP000001568">
    <property type="component" value="Chromosome 8"/>
</dbReference>
<keyword evidence="4" id="KW-1185">Reference proteome</keyword>
<dbReference type="HOGENOM" id="CLU_861639_0_0_1"/>
<feature type="domain" description="C3H1-type" evidence="2">
    <location>
        <begin position="33"/>
        <end position="59"/>
    </location>
</feature>
<proteinExistence type="predicted"/>
<evidence type="ECO:0000256" key="1">
    <source>
        <dbReference type="PROSITE-ProRule" id="PRU00723"/>
    </source>
</evidence>
<dbReference type="Gramene" id="ABO97418">
    <property type="protein sequence ID" value="ABO97418"/>
    <property type="gene ID" value="OSTLU_16436"/>
</dbReference>
<evidence type="ECO:0000313" key="3">
    <source>
        <dbReference type="EMBL" id="ABO97418.1"/>
    </source>
</evidence>
<dbReference type="AlphaFoldDB" id="A4S1C4"/>
<reference evidence="3 4" key="1">
    <citation type="journal article" date="2007" name="Proc. Natl. Acad. Sci. U.S.A.">
        <title>The tiny eukaryote Ostreococcus provides genomic insights into the paradox of plankton speciation.</title>
        <authorList>
            <person name="Palenik B."/>
            <person name="Grimwood J."/>
            <person name="Aerts A."/>
            <person name="Rouze P."/>
            <person name="Salamov A."/>
            <person name="Putnam N."/>
            <person name="Dupont C."/>
            <person name="Jorgensen R."/>
            <person name="Derelle E."/>
            <person name="Rombauts S."/>
            <person name="Zhou K."/>
            <person name="Otillar R."/>
            <person name="Merchant S.S."/>
            <person name="Podell S."/>
            <person name="Gaasterland T."/>
            <person name="Napoli C."/>
            <person name="Gendler K."/>
            <person name="Manuell A."/>
            <person name="Tai V."/>
            <person name="Vallon O."/>
            <person name="Piganeau G."/>
            <person name="Jancek S."/>
            <person name="Heijde M."/>
            <person name="Jabbari K."/>
            <person name="Bowler C."/>
            <person name="Lohr M."/>
            <person name="Robbens S."/>
            <person name="Werner G."/>
            <person name="Dubchak I."/>
            <person name="Pazour G.J."/>
            <person name="Ren Q."/>
            <person name="Paulsen I."/>
            <person name="Delwiche C."/>
            <person name="Schmutz J."/>
            <person name="Rokhsar D."/>
            <person name="Van de Peer Y."/>
            <person name="Moreau H."/>
            <person name="Grigoriev I.V."/>
        </authorList>
    </citation>
    <scope>NUCLEOTIDE SEQUENCE [LARGE SCALE GENOMIC DNA]</scope>
    <source>
        <strain evidence="3 4">CCE9901</strain>
    </source>
</reference>
<feature type="zinc finger region" description="C3H1-type" evidence="1">
    <location>
        <begin position="1"/>
        <end position="25"/>
    </location>
</feature>
<evidence type="ECO:0000259" key="2">
    <source>
        <dbReference type="PROSITE" id="PS50103"/>
    </source>
</evidence>
<gene>
    <name evidence="3" type="ORF">OSTLU_16436</name>
</gene>